<keyword evidence="5 9" id="KW-0808">Transferase</keyword>
<sequence length="310" mass="33058">MRKRVVLALGGNAILQPGQLGTYENQQQNIEISSASIAKVIRAGHELAIVHGNGPQVGQILRQNELAQAEIPELPLSACSAESQGLIGYMLQQSLKNHLPEKNVATILTMTEVDENDQAFKRPTKPIGSFYSESQSQQLTDEKGWVMGEDAGRGYRRLVPSPAPKGIVEVEAIKSMLEAGMVVVSTGGGGIPVIRKENNQLTGIAAVIDKDASALRLAKDIVADVLMILTDVPNVYINYGQANQEKLTTISLATAETYYQEGHFSEGSMGPKMAACIEFAKLGKTAIICSLSEAVEALAGQAGTRVEGLA</sequence>
<dbReference type="OrthoDB" id="9766717at2"/>
<evidence type="ECO:0000256" key="5">
    <source>
        <dbReference type="ARBA" id="ARBA00022679"/>
    </source>
</evidence>
<keyword evidence="4" id="KW-0056">Arginine metabolism</keyword>
<name>A0A429ZS51_9ENTE</name>
<dbReference type="PIRSF" id="PIRSF000723">
    <property type="entry name" value="Carbamate_kin"/>
    <property type="match status" value="1"/>
</dbReference>
<evidence type="ECO:0000256" key="8">
    <source>
        <dbReference type="NCBIfam" id="TIGR00746"/>
    </source>
</evidence>
<dbReference type="GO" id="GO:0008804">
    <property type="term" value="F:carbamate kinase activity"/>
    <property type="evidence" value="ECO:0007669"/>
    <property type="project" value="UniProtKB-UniRule"/>
</dbReference>
<gene>
    <name evidence="11" type="ORF">CBF35_06180</name>
</gene>
<evidence type="ECO:0000313" key="12">
    <source>
        <dbReference type="Proteomes" id="UP000287239"/>
    </source>
</evidence>
<comment type="similarity">
    <text evidence="2 9">Belongs to the carbamate kinase family.</text>
</comment>
<evidence type="ECO:0000256" key="3">
    <source>
        <dbReference type="ARBA" id="ARBA00013070"/>
    </source>
</evidence>
<dbReference type="Proteomes" id="UP000287239">
    <property type="component" value="Unassembled WGS sequence"/>
</dbReference>
<keyword evidence="12" id="KW-1185">Reference proteome</keyword>
<reference evidence="11 12" key="1">
    <citation type="submission" date="2017-05" db="EMBL/GenBank/DDBJ databases">
        <title>Vagococcus spp. assemblies.</title>
        <authorList>
            <person name="Gulvik C.A."/>
        </authorList>
    </citation>
    <scope>NUCLEOTIDE SEQUENCE [LARGE SCALE GENOMIC DNA]</scope>
    <source>
        <strain evidence="11 12">NCFB 2777</strain>
    </source>
</reference>
<dbReference type="InterPro" id="IPR001048">
    <property type="entry name" value="Asp/Glu/Uridylate_kinase"/>
</dbReference>
<dbReference type="InterPro" id="IPR003964">
    <property type="entry name" value="Carb_kinase"/>
</dbReference>
<dbReference type="GO" id="GO:0005829">
    <property type="term" value="C:cytosol"/>
    <property type="evidence" value="ECO:0007669"/>
    <property type="project" value="TreeGrafter"/>
</dbReference>
<dbReference type="Pfam" id="PF00696">
    <property type="entry name" value="AA_kinase"/>
    <property type="match status" value="1"/>
</dbReference>
<dbReference type="Gene3D" id="3.40.1160.10">
    <property type="entry name" value="Acetylglutamate kinase-like"/>
    <property type="match status" value="1"/>
</dbReference>
<dbReference type="CDD" id="cd04235">
    <property type="entry name" value="AAK_CK"/>
    <property type="match status" value="1"/>
</dbReference>
<dbReference type="PRINTS" id="PR01469">
    <property type="entry name" value="CARBMTKINASE"/>
</dbReference>
<dbReference type="NCBIfam" id="TIGR00746">
    <property type="entry name" value="arcC"/>
    <property type="match status" value="1"/>
</dbReference>
<comment type="pathway">
    <text evidence="1">Metabolic intermediate metabolism; carbamoyl phosphate degradation; CO(2) and NH(3) from carbamoyl phosphate: step 1/1.</text>
</comment>
<comment type="caution">
    <text evidence="11">The sequence shown here is derived from an EMBL/GenBank/DDBJ whole genome shotgun (WGS) entry which is preliminary data.</text>
</comment>
<accession>A0A429ZS51</accession>
<dbReference type="EMBL" id="NGJU01000007">
    <property type="protein sequence ID" value="RST96495.1"/>
    <property type="molecule type" value="Genomic_DNA"/>
</dbReference>
<feature type="domain" description="Aspartate/glutamate/uridylate kinase" evidence="10">
    <location>
        <begin position="3"/>
        <end position="289"/>
    </location>
</feature>
<proteinExistence type="inferred from homology"/>
<dbReference type="FunFam" id="3.40.1160.10:FF:000007">
    <property type="entry name" value="Carbamate kinase"/>
    <property type="match status" value="1"/>
</dbReference>
<evidence type="ECO:0000256" key="7">
    <source>
        <dbReference type="ARBA" id="ARBA00048467"/>
    </source>
</evidence>
<dbReference type="GeneID" id="98567953"/>
<evidence type="ECO:0000256" key="6">
    <source>
        <dbReference type="ARBA" id="ARBA00022777"/>
    </source>
</evidence>
<dbReference type="RefSeq" id="WP_126779168.1">
    <property type="nucleotide sequence ID" value="NZ_NGJU01000007.1"/>
</dbReference>
<dbReference type="PANTHER" id="PTHR30409:SF1">
    <property type="entry name" value="CARBAMATE KINASE-RELATED"/>
    <property type="match status" value="1"/>
</dbReference>
<dbReference type="AlphaFoldDB" id="A0A429ZS51"/>
<organism evidence="11 12">
    <name type="scientific">Vagococcus salmoninarum</name>
    <dbReference type="NCBI Taxonomy" id="2739"/>
    <lineage>
        <taxon>Bacteria</taxon>
        <taxon>Bacillati</taxon>
        <taxon>Bacillota</taxon>
        <taxon>Bacilli</taxon>
        <taxon>Lactobacillales</taxon>
        <taxon>Enterococcaceae</taxon>
        <taxon>Vagococcus</taxon>
    </lineage>
</organism>
<dbReference type="SUPFAM" id="SSF53633">
    <property type="entry name" value="Carbamate kinase-like"/>
    <property type="match status" value="1"/>
</dbReference>
<comment type="catalytic activity">
    <reaction evidence="7">
        <text>hydrogencarbonate + NH4(+) + ATP = carbamoyl phosphate + ADP + H2O + H(+)</text>
        <dbReference type="Rhea" id="RHEA:10152"/>
        <dbReference type="ChEBI" id="CHEBI:15377"/>
        <dbReference type="ChEBI" id="CHEBI:15378"/>
        <dbReference type="ChEBI" id="CHEBI:17544"/>
        <dbReference type="ChEBI" id="CHEBI:28938"/>
        <dbReference type="ChEBI" id="CHEBI:30616"/>
        <dbReference type="ChEBI" id="CHEBI:58228"/>
        <dbReference type="ChEBI" id="CHEBI:456216"/>
        <dbReference type="EC" id="2.7.2.2"/>
    </reaction>
</comment>
<dbReference type="UniPathway" id="UPA00996">
    <property type="reaction ID" value="UER00366"/>
</dbReference>
<dbReference type="NCBIfam" id="NF009007">
    <property type="entry name" value="PRK12352.1"/>
    <property type="match status" value="1"/>
</dbReference>
<evidence type="ECO:0000256" key="4">
    <source>
        <dbReference type="ARBA" id="ARBA00022503"/>
    </source>
</evidence>
<evidence type="ECO:0000259" key="10">
    <source>
        <dbReference type="Pfam" id="PF00696"/>
    </source>
</evidence>
<dbReference type="InterPro" id="IPR036393">
    <property type="entry name" value="AceGlu_kinase-like_sf"/>
</dbReference>
<evidence type="ECO:0000256" key="2">
    <source>
        <dbReference type="ARBA" id="ARBA00011066"/>
    </source>
</evidence>
<evidence type="ECO:0000313" key="11">
    <source>
        <dbReference type="EMBL" id="RST96495.1"/>
    </source>
</evidence>
<evidence type="ECO:0000256" key="1">
    <source>
        <dbReference type="ARBA" id="ARBA00005118"/>
    </source>
</evidence>
<keyword evidence="6 9" id="KW-0418">Kinase</keyword>
<dbReference type="PANTHER" id="PTHR30409">
    <property type="entry name" value="CARBAMATE KINASE"/>
    <property type="match status" value="1"/>
</dbReference>
<protein>
    <recommendedName>
        <fullName evidence="3 8">Carbamate kinase</fullName>
    </recommendedName>
</protein>
<evidence type="ECO:0000256" key="9">
    <source>
        <dbReference type="PIRNR" id="PIRNR000723"/>
    </source>
</evidence>
<dbReference type="GO" id="GO:0019546">
    <property type="term" value="P:L-arginine deiminase pathway"/>
    <property type="evidence" value="ECO:0007669"/>
    <property type="project" value="TreeGrafter"/>
</dbReference>